<evidence type="ECO:0008006" key="5">
    <source>
        <dbReference type="Google" id="ProtNLM"/>
    </source>
</evidence>
<dbReference type="Pfam" id="PF03808">
    <property type="entry name" value="Glyco_tran_WecG"/>
    <property type="match status" value="1"/>
</dbReference>
<keyword evidence="1" id="KW-0328">Glycosyltransferase</keyword>
<dbReference type="PANTHER" id="PTHR34136">
    <property type="match status" value="1"/>
</dbReference>
<accession>A0A8J3TET1</accession>
<name>A0A8J3TET1_9ACTN</name>
<dbReference type="InterPro" id="IPR004629">
    <property type="entry name" value="WecG_TagA_CpsF"/>
</dbReference>
<dbReference type="RefSeq" id="WP_168116269.1">
    <property type="nucleotide sequence ID" value="NZ_BOON01000034.1"/>
</dbReference>
<comment type="caution">
    <text evidence="3">The sequence shown here is derived from an EMBL/GenBank/DDBJ whole genome shotgun (WGS) entry which is preliminary data.</text>
</comment>
<reference evidence="3" key="1">
    <citation type="submission" date="2021-01" db="EMBL/GenBank/DDBJ databases">
        <title>Whole genome shotgun sequence of Planosporangium mesophilum NBRC 109066.</title>
        <authorList>
            <person name="Komaki H."/>
            <person name="Tamura T."/>
        </authorList>
    </citation>
    <scope>NUCLEOTIDE SEQUENCE</scope>
    <source>
        <strain evidence="3">NBRC 109066</strain>
    </source>
</reference>
<dbReference type="GO" id="GO:0016758">
    <property type="term" value="F:hexosyltransferase activity"/>
    <property type="evidence" value="ECO:0007669"/>
    <property type="project" value="TreeGrafter"/>
</dbReference>
<dbReference type="PANTHER" id="PTHR34136:SF1">
    <property type="entry name" value="UDP-N-ACETYL-D-MANNOSAMINURONIC ACID TRANSFERASE"/>
    <property type="match status" value="1"/>
</dbReference>
<protein>
    <recommendedName>
        <fullName evidence="5">Glycosyltransferase</fullName>
    </recommendedName>
</protein>
<dbReference type="Proteomes" id="UP000599074">
    <property type="component" value="Unassembled WGS sequence"/>
</dbReference>
<evidence type="ECO:0000313" key="3">
    <source>
        <dbReference type="EMBL" id="GII24161.1"/>
    </source>
</evidence>
<dbReference type="NCBIfam" id="TIGR00696">
    <property type="entry name" value="wecG_tagA_cpsF"/>
    <property type="match status" value="1"/>
</dbReference>
<dbReference type="EMBL" id="BOON01000034">
    <property type="protein sequence ID" value="GII24161.1"/>
    <property type="molecule type" value="Genomic_DNA"/>
</dbReference>
<gene>
    <name evidence="3" type="ORF">Pme01_37580</name>
</gene>
<sequence>MDQRVVLDGVGIDRRTEAEVVAYVRDSLDRGSGGLIATPNVDILRLARRDEDLRRQLATAELVVADGAPLVWASRLARAPVPERVAGASLVWSIAAGLAADGRSLYLLGGAPSFFGRLEGSHRAAKALVRAYPGLRIAGHASPRYGFDRDPATLDAVCRELVEAKPDVVYIGLGCPRQERLADRLRGDLPGAWLLGCGGAIDFLAGDRARAPEWMQRSGLEWAHRLSREPRRLAERYLRHDAPYAMGLLVRAAVRRR</sequence>
<evidence type="ECO:0000256" key="1">
    <source>
        <dbReference type="ARBA" id="ARBA00022676"/>
    </source>
</evidence>
<organism evidence="3 4">
    <name type="scientific">Planosporangium mesophilum</name>
    <dbReference type="NCBI Taxonomy" id="689768"/>
    <lineage>
        <taxon>Bacteria</taxon>
        <taxon>Bacillati</taxon>
        <taxon>Actinomycetota</taxon>
        <taxon>Actinomycetes</taxon>
        <taxon>Micromonosporales</taxon>
        <taxon>Micromonosporaceae</taxon>
        <taxon>Planosporangium</taxon>
    </lineage>
</organism>
<keyword evidence="4" id="KW-1185">Reference proteome</keyword>
<keyword evidence="2" id="KW-0808">Transferase</keyword>
<dbReference type="AlphaFoldDB" id="A0A8J3TET1"/>
<evidence type="ECO:0000256" key="2">
    <source>
        <dbReference type="ARBA" id="ARBA00022679"/>
    </source>
</evidence>
<dbReference type="CDD" id="cd06533">
    <property type="entry name" value="Glyco_transf_WecG_TagA"/>
    <property type="match status" value="1"/>
</dbReference>
<proteinExistence type="predicted"/>
<evidence type="ECO:0000313" key="4">
    <source>
        <dbReference type="Proteomes" id="UP000599074"/>
    </source>
</evidence>